<dbReference type="EMBL" id="JBITYG010000002">
    <property type="protein sequence ID" value="MFI9100980.1"/>
    <property type="molecule type" value="Genomic_DNA"/>
</dbReference>
<comment type="caution">
    <text evidence="2">The sequence shown here is derived from an EMBL/GenBank/DDBJ whole genome shotgun (WGS) entry which is preliminary data.</text>
</comment>
<accession>A0ABW8C6I6</accession>
<keyword evidence="3" id="KW-1185">Reference proteome</keyword>
<gene>
    <name evidence="2" type="ORF">ACIGXA_10675</name>
</gene>
<name>A0ABW8C6I6_9ACTN</name>
<keyword evidence="1" id="KW-1133">Transmembrane helix</keyword>
<evidence type="ECO:0000313" key="3">
    <source>
        <dbReference type="Proteomes" id="UP001614394"/>
    </source>
</evidence>
<keyword evidence="1" id="KW-0812">Transmembrane</keyword>
<evidence type="ECO:0000313" key="2">
    <source>
        <dbReference type="EMBL" id="MFI9100980.1"/>
    </source>
</evidence>
<dbReference type="Proteomes" id="UP001614394">
    <property type="component" value="Unassembled WGS sequence"/>
</dbReference>
<proteinExistence type="predicted"/>
<dbReference type="RefSeq" id="WP_399646856.1">
    <property type="nucleotide sequence ID" value="NZ_JBITYG010000002.1"/>
</dbReference>
<sequence>MYTTLTADFWTLFVCLLCAGMVLVLVATLAAEALVDRLSARRTRRSRIRRIPDVLLARPRQPHHAHQ</sequence>
<reference evidence="2 3" key="1">
    <citation type="submission" date="2024-10" db="EMBL/GenBank/DDBJ databases">
        <title>The Natural Products Discovery Center: Release of the First 8490 Sequenced Strains for Exploring Actinobacteria Biosynthetic Diversity.</title>
        <authorList>
            <person name="Kalkreuter E."/>
            <person name="Kautsar S.A."/>
            <person name="Yang D."/>
            <person name="Bader C.D."/>
            <person name="Teijaro C.N."/>
            <person name="Fluegel L."/>
            <person name="Davis C.M."/>
            <person name="Simpson J.R."/>
            <person name="Lauterbach L."/>
            <person name="Steele A.D."/>
            <person name="Gui C."/>
            <person name="Meng S."/>
            <person name="Li G."/>
            <person name="Viehrig K."/>
            <person name="Ye F."/>
            <person name="Su P."/>
            <person name="Kiefer A.F."/>
            <person name="Nichols A."/>
            <person name="Cepeda A.J."/>
            <person name="Yan W."/>
            <person name="Fan B."/>
            <person name="Jiang Y."/>
            <person name="Adhikari A."/>
            <person name="Zheng C.-J."/>
            <person name="Schuster L."/>
            <person name="Cowan T.M."/>
            <person name="Smanski M.J."/>
            <person name="Chevrette M.G."/>
            <person name="De Carvalho L.P.S."/>
            <person name="Shen B."/>
        </authorList>
    </citation>
    <scope>NUCLEOTIDE SEQUENCE [LARGE SCALE GENOMIC DNA]</scope>
    <source>
        <strain evidence="2 3">NPDC053399</strain>
    </source>
</reference>
<protein>
    <submittedName>
        <fullName evidence="2">Uncharacterized protein</fullName>
    </submittedName>
</protein>
<keyword evidence="1" id="KW-0472">Membrane</keyword>
<feature type="transmembrane region" description="Helical" evidence="1">
    <location>
        <begin position="12"/>
        <end position="35"/>
    </location>
</feature>
<organism evidence="2 3">
    <name type="scientific">Streptomyces fildesensis</name>
    <dbReference type="NCBI Taxonomy" id="375757"/>
    <lineage>
        <taxon>Bacteria</taxon>
        <taxon>Bacillati</taxon>
        <taxon>Actinomycetota</taxon>
        <taxon>Actinomycetes</taxon>
        <taxon>Kitasatosporales</taxon>
        <taxon>Streptomycetaceae</taxon>
        <taxon>Streptomyces</taxon>
    </lineage>
</organism>
<evidence type="ECO:0000256" key="1">
    <source>
        <dbReference type="SAM" id="Phobius"/>
    </source>
</evidence>